<proteinExistence type="predicted"/>
<accession>A0A371HBL5</accession>
<dbReference type="AlphaFoldDB" id="A0A371HBL5"/>
<name>A0A371HBL5_MUCPR</name>
<protein>
    <submittedName>
        <fullName evidence="1">Uncharacterized protein</fullName>
    </submittedName>
</protein>
<organism evidence="1 2">
    <name type="scientific">Mucuna pruriens</name>
    <name type="common">Velvet bean</name>
    <name type="synonym">Dolichos pruriens</name>
    <dbReference type="NCBI Taxonomy" id="157652"/>
    <lineage>
        <taxon>Eukaryota</taxon>
        <taxon>Viridiplantae</taxon>
        <taxon>Streptophyta</taxon>
        <taxon>Embryophyta</taxon>
        <taxon>Tracheophyta</taxon>
        <taxon>Spermatophyta</taxon>
        <taxon>Magnoliopsida</taxon>
        <taxon>eudicotyledons</taxon>
        <taxon>Gunneridae</taxon>
        <taxon>Pentapetalae</taxon>
        <taxon>rosids</taxon>
        <taxon>fabids</taxon>
        <taxon>Fabales</taxon>
        <taxon>Fabaceae</taxon>
        <taxon>Papilionoideae</taxon>
        <taxon>50 kb inversion clade</taxon>
        <taxon>NPAAA clade</taxon>
        <taxon>indigoferoid/millettioid clade</taxon>
        <taxon>Phaseoleae</taxon>
        <taxon>Mucuna</taxon>
    </lineage>
</organism>
<dbReference type="EMBL" id="QJKJ01003067">
    <property type="protein sequence ID" value="RDY00127.1"/>
    <property type="molecule type" value="Genomic_DNA"/>
</dbReference>
<sequence length="329" mass="37344">MCNFPSSQSIILAEVFGGEAVTWKSISFLGNSFSLVNNSIAIRASSVMRKRMASTNQLKEEKLQLSEEVAFLSYKYGLELEINRKKEFNEYPPTLDQWVSKEVIELYKMVSSPEGQVPGFSHPKLITFPHIMAGSLDSQGPSGVSFQNWGSVPNTFFLSFQPPKLSVMFSRRYIAEIHSKATKYFGKHFEGKTADNYIRTDNFGLLSLSLYKILLRMHLSADELASSIFIIKRNMCSNVNRQVLKDFVGSEAGKLFGPISTQKFHPFINQFQHIEHDRLAISLGTCLFMVIHNYISHTHNKHELMHDIDGAKPIKWMKMSRPCGRPCCG</sequence>
<keyword evidence="2" id="KW-1185">Reference proteome</keyword>
<reference evidence="1" key="1">
    <citation type="submission" date="2018-05" db="EMBL/GenBank/DDBJ databases">
        <title>Draft genome of Mucuna pruriens seed.</title>
        <authorList>
            <person name="Nnadi N.E."/>
            <person name="Vos R."/>
            <person name="Hasami M.H."/>
            <person name="Devisetty U.K."/>
            <person name="Aguiy J.C."/>
        </authorList>
    </citation>
    <scope>NUCLEOTIDE SEQUENCE [LARGE SCALE GENOMIC DNA]</scope>
    <source>
        <strain evidence="1">JCA_2017</strain>
    </source>
</reference>
<feature type="non-terminal residue" evidence="1">
    <location>
        <position position="1"/>
    </location>
</feature>
<gene>
    <name evidence="1" type="ORF">CR513_16738</name>
</gene>
<evidence type="ECO:0000313" key="2">
    <source>
        <dbReference type="Proteomes" id="UP000257109"/>
    </source>
</evidence>
<evidence type="ECO:0000313" key="1">
    <source>
        <dbReference type="EMBL" id="RDY00127.1"/>
    </source>
</evidence>
<comment type="caution">
    <text evidence="1">The sequence shown here is derived from an EMBL/GenBank/DDBJ whole genome shotgun (WGS) entry which is preliminary data.</text>
</comment>
<dbReference type="Proteomes" id="UP000257109">
    <property type="component" value="Unassembled WGS sequence"/>
</dbReference>